<dbReference type="SMART" id="SM01043">
    <property type="entry name" value="BTAD"/>
    <property type="match status" value="1"/>
</dbReference>
<keyword evidence="3 5" id="KW-0238">DNA-binding</keyword>
<gene>
    <name evidence="8" type="ORF">ENC19_20880</name>
</gene>
<dbReference type="InterPro" id="IPR001867">
    <property type="entry name" value="OmpR/PhoB-type_DNA-bd"/>
</dbReference>
<protein>
    <submittedName>
        <fullName evidence="8">Tetratricopeptide repeat protein</fullName>
    </submittedName>
</protein>
<dbReference type="SUPFAM" id="SSF48452">
    <property type="entry name" value="TPR-like"/>
    <property type="match status" value="3"/>
</dbReference>
<evidence type="ECO:0000256" key="6">
    <source>
        <dbReference type="SAM" id="MobiDB-lite"/>
    </source>
</evidence>
<dbReference type="Gene3D" id="1.10.8.430">
    <property type="entry name" value="Helical domain of apoptotic protease-activating factors"/>
    <property type="match status" value="1"/>
</dbReference>
<evidence type="ECO:0000256" key="4">
    <source>
        <dbReference type="ARBA" id="ARBA00023163"/>
    </source>
</evidence>
<dbReference type="InterPro" id="IPR036388">
    <property type="entry name" value="WH-like_DNA-bd_sf"/>
</dbReference>
<dbReference type="InterPro" id="IPR042197">
    <property type="entry name" value="Apaf_helical"/>
</dbReference>
<dbReference type="CDD" id="cd15831">
    <property type="entry name" value="BTAD"/>
    <property type="match status" value="1"/>
</dbReference>
<dbReference type="InterPro" id="IPR051677">
    <property type="entry name" value="AfsR-DnrI-RedD_regulator"/>
</dbReference>
<keyword evidence="9" id="KW-1185">Reference proteome</keyword>
<feature type="region of interest" description="Disordered" evidence="6">
    <location>
        <begin position="253"/>
        <end position="279"/>
    </location>
</feature>
<dbReference type="AlphaFoldDB" id="A0A6M1L9S7"/>
<keyword evidence="2" id="KW-0805">Transcription regulation</keyword>
<comment type="similarity">
    <text evidence="1">Belongs to the AfsR/DnrI/RedD regulatory family.</text>
</comment>
<organism evidence="8 9">
    <name type="scientific">Verrucosispora sioxanthis</name>
    <dbReference type="NCBI Taxonomy" id="2499994"/>
    <lineage>
        <taxon>Bacteria</taxon>
        <taxon>Bacillati</taxon>
        <taxon>Actinomycetota</taxon>
        <taxon>Actinomycetes</taxon>
        <taxon>Micromonosporales</taxon>
        <taxon>Micromonosporaceae</taxon>
        <taxon>Micromonospora</taxon>
    </lineage>
</organism>
<dbReference type="Gene3D" id="1.25.40.10">
    <property type="entry name" value="Tetratricopeptide repeat domain"/>
    <property type="match status" value="3"/>
</dbReference>
<dbReference type="GO" id="GO:0043531">
    <property type="term" value="F:ADP binding"/>
    <property type="evidence" value="ECO:0007669"/>
    <property type="project" value="InterPro"/>
</dbReference>
<proteinExistence type="inferred from homology"/>
<dbReference type="GO" id="GO:0003677">
    <property type="term" value="F:DNA binding"/>
    <property type="evidence" value="ECO:0007669"/>
    <property type="project" value="UniProtKB-UniRule"/>
</dbReference>
<dbReference type="Gene3D" id="3.40.50.300">
    <property type="entry name" value="P-loop containing nucleotide triphosphate hydrolases"/>
    <property type="match status" value="1"/>
</dbReference>
<dbReference type="InterPro" id="IPR027417">
    <property type="entry name" value="P-loop_NTPase"/>
</dbReference>
<dbReference type="PANTHER" id="PTHR35807:SF1">
    <property type="entry name" value="TRANSCRIPTIONAL REGULATOR REDD"/>
    <property type="match status" value="1"/>
</dbReference>
<dbReference type="SMART" id="SM00028">
    <property type="entry name" value="TPR"/>
    <property type="match status" value="4"/>
</dbReference>
<dbReference type="SUPFAM" id="SSF52540">
    <property type="entry name" value="P-loop containing nucleoside triphosphate hydrolases"/>
    <property type="match status" value="1"/>
</dbReference>
<dbReference type="InterPro" id="IPR019734">
    <property type="entry name" value="TPR_rpt"/>
</dbReference>
<reference evidence="8 9" key="1">
    <citation type="submission" date="2020-02" db="EMBL/GenBank/DDBJ databases">
        <title>Draft Genome Sequence of Verrucosispora sp. Strain CWR15, Isolated from Gulf of Mexico Sponge.</title>
        <authorList>
            <person name="Kennedy S.J."/>
            <person name="Cella E."/>
            <person name="Azarian T."/>
            <person name="Baker B.J."/>
            <person name="Shaw L.N."/>
        </authorList>
    </citation>
    <scope>NUCLEOTIDE SEQUENCE [LARGE SCALE GENOMIC DNA]</scope>
    <source>
        <strain evidence="8 9">CWR15</strain>
    </source>
</reference>
<dbReference type="PRINTS" id="PR00364">
    <property type="entry name" value="DISEASERSIST"/>
</dbReference>
<evidence type="ECO:0000256" key="3">
    <source>
        <dbReference type="ARBA" id="ARBA00023125"/>
    </source>
</evidence>
<dbReference type="Proteomes" id="UP000478148">
    <property type="component" value="Unassembled WGS sequence"/>
</dbReference>
<dbReference type="Pfam" id="PF03704">
    <property type="entry name" value="BTAD"/>
    <property type="match status" value="1"/>
</dbReference>
<evidence type="ECO:0000259" key="7">
    <source>
        <dbReference type="PROSITE" id="PS51755"/>
    </source>
</evidence>
<dbReference type="EMBL" id="SAIY01000007">
    <property type="protein sequence ID" value="NGM14927.1"/>
    <property type="molecule type" value="Genomic_DNA"/>
</dbReference>
<dbReference type="GO" id="GO:0006355">
    <property type="term" value="P:regulation of DNA-templated transcription"/>
    <property type="evidence" value="ECO:0007669"/>
    <property type="project" value="InterPro"/>
</dbReference>
<sequence>MKIEVLGGFRVSFGSFGVDLGTPKQRTVLAKLVMNPSRTVAIEELIDEIWPDDPPRSAVPNVRTYAANLRRTFEAHDAGRGVLVRQRGGYRLEVATDDVDLFHFLDQVDRARQLNIRDEPETARSLLRRAMPLWHGPPLLGVPLGASLAADVAAAQEQHLLAVEILADLHLAADRVEEALPLLWRTVATHPMREPALLLLMTALHRRGDVTSAISVFRSAARVMRTELGVEPGPDLRRLHQEMTEQRLAAVPAAVSAASGGSDGSSARTSAEPDTGRTDWDWLPRPVAHFVGREALVERMVGRSRAGVGPAPVVHLIDGMAGSGKTTLAVQVARRLAASHPDGQLFVDLRGHDEGNVMDPATALVVLLRQLGVPAPRIPVDVDERRGLWRRELSARRVVVVLDNAADSDQVAPLLPVTASSVILITSRRRLLDLDLGPPESLSVLSPEEGVRLLAVSAGEERVHAEPESAAEIVRNCGYLPLAIRLVGSRLAHRRNRRLVDLAARLAANDSGLASFGTGERSVAAAFTASYEPLHEVSKRVFRLLGLHTGHYCTSMVAAMSGLSYAKAGHILDDLVDRHLVEESEDGRYRMHDLVRQFAREKCLETDSVEVRRAALASLLDQVMQLSIVATTSLNRLIDIYRDIGDVAPERPDIQPGSETVDIDWVERERGNLNLFIELAAKNSLHGYTWKMARVLWRFYYVRGYFEDIQRTHELGLAAAEQAGDGRAVGVMKNYLASALIKTGSHDQAVRCLKSALVDAESIGHRGDIARIRGNLSVVHCLVGDFHESADLALAALRDLPMRLIGQVRVHLPNVGIALTWLGRYEEALRVHRCHLLWARVEGDRYQIANALSHIAAVRTRKGEHAQALRLLRSAMILYAETGHRYGEADARSVMGVAYRGVGLLAEARRQHELALELTGHSAERQAECTALNEFGLTLAADGDIDAAVRAHRRALDLAVRIDNRYEQARALAGLAEHLLGADPAEARRHLERALVLIVPTGAPERFEIEHRLAELKRRTPTC</sequence>
<evidence type="ECO:0000256" key="2">
    <source>
        <dbReference type="ARBA" id="ARBA00023015"/>
    </source>
</evidence>
<dbReference type="Pfam" id="PF00486">
    <property type="entry name" value="Trans_reg_C"/>
    <property type="match status" value="1"/>
</dbReference>
<evidence type="ECO:0000313" key="9">
    <source>
        <dbReference type="Proteomes" id="UP000478148"/>
    </source>
</evidence>
<dbReference type="InterPro" id="IPR005158">
    <property type="entry name" value="BTAD"/>
</dbReference>
<comment type="caution">
    <text evidence="8">The sequence shown here is derived from an EMBL/GenBank/DDBJ whole genome shotgun (WGS) entry which is preliminary data.</text>
</comment>
<dbReference type="SMART" id="SM00862">
    <property type="entry name" value="Trans_reg_C"/>
    <property type="match status" value="1"/>
</dbReference>
<feature type="compositionally biased region" description="Low complexity" evidence="6">
    <location>
        <begin position="253"/>
        <end position="270"/>
    </location>
</feature>
<dbReference type="Gene3D" id="1.10.10.10">
    <property type="entry name" value="Winged helix-like DNA-binding domain superfamily/Winged helix DNA-binding domain"/>
    <property type="match status" value="2"/>
</dbReference>
<dbReference type="InterPro" id="IPR016032">
    <property type="entry name" value="Sig_transdc_resp-reg_C-effctor"/>
</dbReference>
<dbReference type="GO" id="GO:0000160">
    <property type="term" value="P:phosphorelay signal transduction system"/>
    <property type="evidence" value="ECO:0007669"/>
    <property type="project" value="InterPro"/>
</dbReference>
<keyword evidence="4" id="KW-0804">Transcription</keyword>
<evidence type="ECO:0000313" key="8">
    <source>
        <dbReference type="EMBL" id="NGM14927.1"/>
    </source>
</evidence>
<dbReference type="InterPro" id="IPR011990">
    <property type="entry name" value="TPR-like_helical_dom_sf"/>
</dbReference>
<dbReference type="PROSITE" id="PS51755">
    <property type="entry name" value="OMPR_PHOB"/>
    <property type="match status" value="1"/>
</dbReference>
<dbReference type="PANTHER" id="PTHR35807">
    <property type="entry name" value="TRANSCRIPTIONAL REGULATOR REDD-RELATED"/>
    <property type="match status" value="1"/>
</dbReference>
<accession>A0A6M1L9S7</accession>
<dbReference type="Pfam" id="PF13424">
    <property type="entry name" value="TPR_12"/>
    <property type="match status" value="2"/>
</dbReference>
<name>A0A6M1L9S7_9ACTN</name>
<evidence type="ECO:0000256" key="1">
    <source>
        <dbReference type="ARBA" id="ARBA00005820"/>
    </source>
</evidence>
<evidence type="ECO:0000256" key="5">
    <source>
        <dbReference type="PROSITE-ProRule" id="PRU01091"/>
    </source>
</evidence>
<feature type="domain" description="OmpR/PhoB-type" evidence="7">
    <location>
        <begin position="1"/>
        <end position="94"/>
    </location>
</feature>
<dbReference type="SUPFAM" id="SSF46894">
    <property type="entry name" value="C-terminal effector domain of the bipartite response regulators"/>
    <property type="match status" value="1"/>
</dbReference>
<feature type="DNA-binding region" description="OmpR/PhoB-type" evidence="5">
    <location>
        <begin position="1"/>
        <end position="94"/>
    </location>
</feature>